<feature type="domain" description="NADP-dependent oxidoreductase" evidence="2">
    <location>
        <begin position="15"/>
        <end position="342"/>
    </location>
</feature>
<evidence type="ECO:0000313" key="3">
    <source>
        <dbReference type="EMBL" id="EAU40113.1"/>
    </source>
</evidence>
<comment type="caution">
    <text evidence="3">The sequence shown here is derived from an EMBL/GenBank/DDBJ whole genome shotgun (WGS) entry which is preliminary data.</text>
</comment>
<name>Q0FZ45_9HYPH</name>
<dbReference type="STRING" id="217511.GCA_001463845_00975"/>
<gene>
    <name evidence="3" type="ORF">FP2506_11172</name>
</gene>
<dbReference type="GO" id="GO:0016491">
    <property type="term" value="F:oxidoreductase activity"/>
    <property type="evidence" value="ECO:0007669"/>
    <property type="project" value="UniProtKB-KW"/>
</dbReference>
<dbReference type="HOGENOM" id="CLU_023205_2_0_5"/>
<evidence type="ECO:0000259" key="2">
    <source>
        <dbReference type="Pfam" id="PF00248"/>
    </source>
</evidence>
<accession>Q0FZ45</accession>
<dbReference type="CDD" id="cd19094">
    <property type="entry name" value="AKR_Tas-like"/>
    <property type="match status" value="1"/>
</dbReference>
<evidence type="ECO:0000256" key="1">
    <source>
        <dbReference type="ARBA" id="ARBA00023002"/>
    </source>
</evidence>
<keyword evidence="1" id="KW-0560">Oxidoreductase</keyword>
<keyword evidence="4" id="KW-1185">Reference proteome</keyword>
<dbReference type="Pfam" id="PF00248">
    <property type="entry name" value="Aldo_ket_red"/>
    <property type="match status" value="1"/>
</dbReference>
<dbReference type="Gene3D" id="3.20.20.100">
    <property type="entry name" value="NADP-dependent oxidoreductase domain"/>
    <property type="match status" value="1"/>
</dbReference>
<dbReference type="InterPro" id="IPR023210">
    <property type="entry name" value="NADP_OxRdtase_dom"/>
</dbReference>
<sequence length="349" mass="38372">MKKRPLGRTGLSVSEICLGTMTFGSQNTEAEAHAQLDRAVECGVDFVDTAEMYPTTPMAKETIGRTEEYLGSWFSKPGNREKVILATKITGEGNMKVRDGARINRETMTEAVEGSLKRLKTDVIDLYQLHWPNRGSYHFRKSWTFDPSHQDGDQAKDEMVEILQTFADFQKAGKLKHFGLSNDTAWGTTRFCTLAEAHDLPRPVSIQNEYSLMCRYFDLDLAETSIHEDVGLMCYTPLAAGLLTGKYSGGSIPEGSRGAINTGLGGRLTSTGYAIEAADEYVAVAKKHGLDPAQMAIAFCLTRPFMASVIIGATTMKQLDTALGAADITLNDDVMDDIAAVYKRWPIPM</sequence>
<dbReference type="RefSeq" id="WP_007067369.1">
    <property type="nucleotide sequence ID" value="NZ_DS022272.1"/>
</dbReference>
<dbReference type="PANTHER" id="PTHR43364:SF4">
    <property type="entry name" value="NAD(P)-LINKED OXIDOREDUCTASE SUPERFAMILY PROTEIN"/>
    <property type="match status" value="1"/>
</dbReference>
<proteinExistence type="predicted"/>
<dbReference type="SUPFAM" id="SSF51430">
    <property type="entry name" value="NAD(P)-linked oxidoreductase"/>
    <property type="match status" value="1"/>
</dbReference>
<dbReference type="EMBL" id="AATP01000009">
    <property type="protein sequence ID" value="EAU40113.1"/>
    <property type="molecule type" value="Genomic_DNA"/>
</dbReference>
<dbReference type="PANTHER" id="PTHR43364">
    <property type="entry name" value="NADH-SPECIFIC METHYLGLYOXAL REDUCTASE-RELATED"/>
    <property type="match status" value="1"/>
</dbReference>
<protein>
    <submittedName>
        <fullName evidence="3">Aldo/keto reductase</fullName>
    </submittedName>
</protein>
<organism evidence="3 4">
    <name type="scientific">Fulvimarina pelagi HTCC2506</name>
    <dbReference type="NCBI Taxonomy" id="314231"/>
    <lineage>
        <taxon>Bacteria</taxon>
        <taxon>Pseudomonadati</taxon>
        <taxon>Pseudomonadota</taxon>
        <taxon>Alphaproteobacteria</taxon>
        <taxon>Hyphomicrobiales</taxon>
        <taxon>Aurantimonadaceae</taxon>
        <taxon>Fulvimarina</taxon>
    </lineage>
</organism>
<dbReference type="Proteomes" id="UP000004310">
    <property type="component" value="Unassembled WGS sequence"/>
</dbReference>
<dbReference type="eggNOG" id="COG0667">
    <property type="taxonomic scope" value="Bacteria"/>
</dbReference>
<dbReference type="InterPro" id="IPR036812">
    <property type="entry name" value="NAD(P)_OxRdtase_dom_sf"/>
</dbReference>
<reference evidence="3 4" key="1">
    <citation type="journal article" date="2010" name="J. Bacteriol.">
        <title>Genome sequence of Fulvimarina pelagi HTCC2506T, a Mn(II)-oxidizing alphaproteobacterium possessing an aerobic anoxygenic photosynthetic gene cluster and Xanthorhodopsin.</title>
        <authorList>
            <person name="Kang I."/>
            <person name="Oh H.M."/>
            <person name="Lim S.I."/>
            <person name="Ferriera S."/>
            <person name="Giovannoni S.J."/>
            <person name="Cho J.C."/>
        </authorList>
    </citation>
    <scope>NUCLEOTIDE SEQUENCE [LARGE SCALE GENOMIC DNA]</scope>
    <source>
        <strain evidence="3 4">HTCC2506</strain>
    </source>
</reference>
<dbReference type="InterPro" id="IPR050523">
    <property type="entry name" value="AKR_Detox_Biosynth"/>
</dbReference>
<dbReference type="AlphaFoldDB" id="Q0FZ45"/>
<evidence type="ECO:0000313" key="4">
    <source>
        <dbReference type="Proteomes" id="UP000004310"/>
    </source>
</evidence>